<dbReference type="OrthoDB" id="101826at2157"/>
<dbReference type="RefSeq" id="WP_012572788.1">
    <property type="nucleotide sequence ID" value="NC_011529.1"/>
</dbReference>
<organism evidence="2 3">
    <name type="scientific">Thermococcus onnurineus (strain NA1)</name>
    <dbReference type="NCBI Taxonomy" id="523850"/>
    <lineage>
        <taxon>Archaea</taxon>
        <taxon>Methanobacteriati</taxon>
        <taxon>Methanobacteriota</taxon>
        <taxon>Thermococci</taxon>
        <taxon>Thermococcales</taxon>
        <taxon>Thermococcaceae</taxon>
        <taxon>Thermococcus</taxon>
    </lineage>
</organism>
<feature type="transmembrane region" description="Helical" evidence="1">
    <location>
        <begin position="6"/>
        <end position="22"/>
    </location>
</feature>
<keyword evidence="1" id="KW-0812">Transmembrane</keyword>
<gene>
    <name evidence="2" type="ordered locus">TON_1826</name>
</gene>
<feature type="transmembrane region" description="Helical" evidence="1">
    <location>
        <begin position="34"/>
        <end position="51"/>
    </location>
</feature>
<keyword evidence="1" id="KW-0472">Membrane</keyword>
<keyword evidence="1" id="KW-1133">Transmembrane helix</keyword>
<feature type="transmembrane region" description="Helical" evidence="1">
    <location>
        <begin position="450"/>
        <end position="469"/>
    </location>
</feature>
<dbReference type="eggNOG" id="arCOG08355">
    <property type="taxonomic scope" value="Archaea"/>
</dbReference>
<evidence type="ECO:0000256" key="1">
    <source>
        <dbReference type="SAM" id="Phobius"/>
    </source>
</evidence>
<feature type="transmembrane region" description="Helical" evidence="1">
    <location>
        <begin position="417"/>
        <end position="438"/>
    </location>
</feature>
<feature type="transmembrane region" description="Helical" evidence="1">
    <location>
        <begin position="223"/>
        <end position="242"/>
    </location>
</feature>
<dbReference type="STRING" id="523850.TON_1826"/>
<dbReference type="HOGENOM" id="CLU_353258_0_0_2"/>
<name>B6YVJ2_THEON</name>
<dbReference type="AlphaFoldDB" id="B6YVJ2"/>
<dbReference type="EMBL" id="CP000855">
    <property type="protein sequence ID" value="ACJ17316.1"/>
    <property type="molecule type" value="Genomic_DNA"/>
</dbReference>
<feature type="transmembrane region" description="Helical" evidence="1">
    <location>
        <begin position="180"/>
        <end position="211"/>
    </location>
</feature>
<keyword evidence="3" id="KW-1185">Reference proteome</keyword>
<proteinExistence type="predicted"/>
<evidence type="ECO:0000313" key="3">
    <source>
        <dbReference type="Proteomes" id="UP000002727"/>
    </source>
</evidence>
<feature type="transmembrane region" description="Helical" evidence="1">
    <location>
        <begin position="384"/>
        <end position="405"/>
    </location>
</feature>
<feature type="transmembrane region" description="Helical" evidence="1">
    <location>
        <begin position="97"/>
        <end position="118"/>
    </location>
</feature>
<feature type="transmembrane region" description="Helical" evidence="1">
    <location>
        <begin position="262"/>
        <end position="286"/>
    </location>
</feature>
<evidence type="ECO:0000313" key="2">
    <source>
        <dbReference type="EMBL" id="ACJ17316.1"/>
    </source>
</evidence>
<sequence>MQTQVAVLTLLLVISTISAYLIMDGKANFRLKLLAIILFSGVVIFYIRIGFGRYFTTIDESYYVSLLGDSLWYKTSIVSGYITPFSLHLVYSFSSDVIGIVVRYSIVVAVLYILILFFAYQRNGVSKNHALLAILLLFITPLYWWSVIQIRPQQIGVLVGLILAVLIVTGRPTFRFFVGVLILYVALIFAHVLSFILYSAVFVMYLALLILWENKPRENAKKYLTVAVSIIVSWIVFVTFPYSSNLFKNMTWIANNVLNLQMSVQTFYVASTFVMGMFLAIVYLMAKYFSSHNPINLDSLKVPLLKLVDAEVNVFRRYLLWIVVGVAVLVVFYVQFELGAQIYTRVYNNSTAAVVFFQMGNLFFALFFLRGFFMKIRENTMTDFDILSVLWIPIGVALLIISFFMPKGSSIWGFHNWLVRTLQYFVVFASPIVAYSIMGDITPKNSVRMRSVLSLLLGILIIISVLNTIRIPGIYNYDTIWTPELVNVCQESPVSAIYTPRVERSVYYTFAMNNLLKVCGGYLKDPNIKSPTYLILSSDQLYVYIPDYRPIGLGAFENSLQDVGGIAWIIAGGNRDEVGEYALSLLGNAVPVPVEKDGDSCPLSPDRIGYPTVLVGGKAVNPCTLRLVEEHVVPVYLDSYSVRTPTGMYSVSHADAWWNVEDGLFVIQAVEYYNTPVLIIEGTNVDATLAAVYYFVEEVYPNLFLKYQNTKYIVGKWEEDDDTVIDVAKLTSQDTNGFSPGDKITILETG</sequence>
<feature type="transmembrane region" description="Helical" evidence="1">
    <location>
        <begin position="130"/>
        <end position="148"/>
    </location>
</feature>
<feature type="transmembrane region" description="Helical" evidence="1">
    <location>
        <begin position="155"/>
        <end position="174"/>
    </location>
</feature>
<protein>
    <submittedName>
        <fullName evidence="2">Uncharacterized protein</fullName>
    </submittedName>
</protein>
<feature type="transmembrane region" description="Helical" evidence="1">
    <location>
        <begin position="318"/>
        <end position="336"/>
    </location>
</feature>
<dbReference type="Proteomes" id="UP000002727">
    <property type="component" value="Chromosome"/>
</dbReference>
<reference evidence="2 3" key="1">
    <citation type="journal article" date="2008" name="J. Bacteriol.">
        <title>The complete genome sequence of Thermococcus onnurineus NA1 reveals a mixed heterotrophic and carboxydotrophic metabolism.</title>
        <authorList>
            <person name="Lee H.S."/>
            <person name="Kang S.G."/>
            <person name="Bae S.S."/>
            <person name="Lim J.K."/>
            <person name="Cho Y."/>
            <person name="Kim Y.J."/>
            <person name="Jeon J.H."/>
            <person name="Cha S.S."/>
            <person name="Kwon K.K."/>
            <person name="Kim H.T."/>
            <person name="Park C.J."/>
            <person name="Lee H.W."/>
            <person name="Kim S.I."/>
            <person name="Chun J."/>
            <person name="Colwell R.R."/>
            <person name="Kim S.J."/>
            <person name="Lee J.H."/>
        </authorList>
    </citation>
    <scope>NUCLEOTIDE SEQUENCE [LARGE SCALE GENOMIC DNA]</scope>
    <source>
        <strain evidence="2 3">NA1</strain>
    </source>
</reference>
<feature type="transmembrane region" description="Helical" evidence="1">
    <location>
        <begin position="351"/>
        <end position="372"/>
    </location>
</feature>
<accession>B6YVJ2</accession>
<feature type="transmembrane region" description="Helical" evidence="1">
    <location>
        <begin position="71"/>
        <end position="90"/>
    </location>
</feature>
<dbReference type="KEGG" id="ton:TON_1826"/>
<dbReference type="PATRIC" id="fig|523850.10.peg.1842"/>
<dbReference type="GeneID" id="7017495"/>